<accession>A0A8T2N918</accession>
<evidence type="ECO:0000259" key="3">
    <source>
        <dbReference type="PROSITE" id="PS50024"/>
    </source>
</evidence>
<dbReference type="PROSITE" id="PS50024">
    <property type="entry name" value="SEA"/>
    <property type="match status" value="1"/>
</dbReference>
<evidence type="ECO:0000313" key="4">
    <source>
        <dbReference type="EMBL" id="KAG9332997.1"/>
    </source>
</evidence>
<organism evidence="4 5">
    <name type="scientific">Albula glossodonta</name>
    <name type="common">roundjaw bonefish</name>
    <dbReference type="NCBI Taxonomy" id="121402"/>
    <lineage>
        <taxon>Eukaryota</taxon>
        <taxon>Metazoa</taxon>
        <taxon>Chordata</taxon>
        <taxon>Craniata</taxon>
        <taxon>Vertebrata</taxon>
        <taxon>Euteleostomi</taxon>
        <taxon>Actinopterygii</taxon>
        <taxon>Neopterygii</taxon>
        <taxon>Teleostei</taxon>
        <taxon>Albuliformes</taxon>
        <taxon>Albulidae</taxon>
        <taxon>Albula</taxon>
    </lineage>
</organism>
<dbReference type="AlphaFoldDB" id="A0A8T2N918"/>
<gene>
    <name evidence="4" type="ORF">JZ751_013952</name>
</gene>
<dbReference type="OrthoDB" id="8879801at2759"/>
<keyword evidence="2" id="KW-0472">Membrane</keyword>
<dbReference type="EMBL" id="JAFBMS010000224">
    <property type="protein sequence ID" value="KAG9332997.1"/>
    <property type="molecule type" value="Genomic_DNA"/>
</dbReference>
<dbReference type="Pfam" id="PF01390">
    <property type="entry name" value="SEA"/>
    <property type="match status" value="1"/>
</dbReference>
<dbReference type="Gene3D" id="3.30.70.960">
    <property type="entry name" value="SEA domain"/>
    <property type="match status" value="1"/>
</dbReference>
<dbReference type="PANTHER" id="PTHR14636">
    <property type="entry name" value="TPA-INDUCED TRANSMEMBRANE PROTEIN"/>
    <property type="match status" value="1"/>
</dbReference>
<keyword evidence="5" id="KW-1185">Reference proteome</keyword>
<comment type="caution">
    <text evidence="4">The sequence shown here is derived from an EMBL/GenBank/DDBJ whole genome shotgun (WGS) entry which is preliminary data.</text>
</comment>
<dbReference type="PANTHER" id="PTHR14636:SF1">
    <property type="entry name" value="TPA-INDUCED TRANSMEMBRANE PROTEIN"/>
    <property type="match status" value="1"/>
</dbReference>
<name>A0A8T2N918_9TELE</name>
<dbReference type="Proteomes" id="UP000824540">
    <property type="component" value="Unassembled WGS sequence"/>
</dbReference>
<keyword evidence="2" id="KW-0812">Transmembrane</keyword>
<feature type="region of interest" description="Disordered" evidence="1">
    <location>
        <begin position="17"/>
        <end position="68"/>
    </location>
</feature>
<feature type="transmembrane region" description="Helical" evidence="2">
    <location>
        <begin position="90"/>
        <end position="117"/>
    </location>
</feature>
<protein>
    <recommendedName>
        <fullName evidence="3">SEA domain-containing protein</fullName>
    </recommendedName>
</protein>
<dbReference type="SUPFAM" id="SSF82671">
    <property type="entry name" value="SEA domain"/>
    <property type="match status" value="1"/>
</dbReference>
<evidence type="ECO:0000313" key="5">
    <source>
        <dbReference type="Proteomes" id="UP000824540"/>
    </source>
</evidence>
<feature type="region of interest" description="Disordered" evidence="1">
    <location>
        <begin position="260"/>
        <end position="284"/>
    </location>
</feature>
<evidence type="ECO:0000256" key="1">
    <source>
        <dbReference type="SAM" id="MobiDB-lite"/>
    </source>
</evidence>
<evidence type="ECO:0000256" key="2">
    <source>
        <dbReference type="SAM" id="Phobius"/>
    </source>
</evidence>
<keyword evidence="2" id="KW-1133">Transmembrane helix</keyword>
<sequence>MSNEYIALRKITVGTTANDSSHTDAEPAEDQVAMSIKTPNSSARGSFSSHGSATPAGDRLQKEETSPAVQSKTRKVLSDLNAVVVWRLRLWMVIVLIFGLIIFVIVLSLILCSVLYVDEDEKFDRASFTVPRLFKGTLRLVNQNFTAALLSSDSPESLALSENLREQLSKIFSSSPALGRFFNSAGTSSFSNGSVIASYWLKFMLPPDQGELVHYTLSREMVRGVLRQQLYDQELHPQDPLYIDPTLVQMEGVQGPLLKQTAQRHEGEGSDPEGDGMGLRDTPQ</sequence>
<reference evidence="4" key="1">
    <citation type="thesis" date="2021" institute="BYU ScholarsArchive" country="Provo, UT, USA">
        <title>Applications of and Algorithms for Genome Assembly and Genomic Analyses with an Emphasis on Marine Teleosts.</title>
        <authorList>
            <person name="Pickett B.D."/>
        </authorList>
    </citation>
    <scope>NUCLEOTIDE SEQUENCE</scope>
    <source>
        <strain evidence="4">HI-2016</strain>
    </source>
</reference>
<dbReference type="InterPro" id="IPR036364">
    <property type="entry name" value="SEA_dom_sf"/>
</dbReference>
<proteinExistence type="predicted"/>
<dbReference type="InterPro" id="IPR033223">
    <property type="entry name" value="TTMP"/>
</dbReference>
<dbReference type="InterPro" id="IPR000082">
    <property type="entry name" value="SEA_dom"/>
</dbReference>
<feature type="compositionally biased region" description="Low complexity" evidence="1">
    <location>
        <begin position="41"/>
        <end position="53"/>
    </location>
</feature>
<feature type="domain" description="SEA" evidence="3">
    <location>
        <begin position="130"/>
        <end position="255"/>
    </location>
</feature>